<keyword evidence="3" id="KW-1185">Reference proteome</keyword>
<sequence length="416" mass="45000">MIITARPPGLRPRNVNRPASRFPRAGGSSAGGGERRAVVSAGYRGNGHITWSTPFPSCPGPRLSAFRPREEQSLPTSSRTFQSAPPVNSIVSLPCNYPRGASPNSFSSAGTRKRHPDRTPYLSEPRRLSTSAPCPCCICSALSHYRSRSLLCGDYGGPFLLFSVPSSTTALTARRSPLFSPPTFRPSQPFYNSRFFLFFSSRHSSSFCFFLPSPCPDAVPPFLIPLCAPSSTIFSSTLLRAFSYRGSISLTLSNSTISSLPSLIPLGPSCLPSLPSPSVSSPFLRGLAFNHPWKANSQTAFSESAQAAPGQPQLGLVIGFLRYREMKTPCRPCSPDAPQPPSPPPPCSSNQPNPRPPSHSLPLRPSLRSKPPPLPPLPNPPNPYPFPMHHVLLPIPPQSTLFPLLYPPPTQPLFLC</sequence>
<evidence type="ECO:0000313" key="2">
    <source>
        <dbReference type="EMBL" id="ROT71281.1"/>
    </source>
</evidence>
<feature type="compositionally biased region" description="Pro residues" evidence="1">
    <location>
        <begin position="335"/>
        <end position="359"/>
    </location>
</feature>
<proteinExistence type="predicted"/>
<dbReference type="PRINTS" id="PR01217">
    <property type="entry name" value="PRICHEXTENSN"/>
</dbReference>
<feature type="compositionally biased region" description="Pro residues" evidence="1">
    <location>
        <begin position="370"/>
        <end position="383"/>
    </location>
</feature>
<comment type="caution">
    <text evidence="2">The sequence shown here is derived from an EMBL/GenBank/DDBJ whole genome shotgun (WGS) entry which is preliminary data.</text>
</comment>
<dbReference type="AlphaFoldDB" id="A0A423T4B3"/>
<accession>A0A423T4B3</accession>
<evidence type="ECO:0000256" key="1">
    <source>
        <dbReference type="SAM" id="MobiDB-lite"/>
    </source>
</evidence>
<feature type="region of interest" description="Disordered" evidence="1">
    <location>
        <begin position="331"/>
        <end position="383"/>
    </location>
</feature>
<protein>
    <submittedName>
        <fullName evidence="2">Uncharacterized protein</fullName>
    </submittedName>
</protein>
<dbReference type="Proteomes" id="UP000283509">
    <property type="component" value="Unassembled WGS sequence"/>
</dbReference>
<organism evidence="2 3">
    <name type="scientific">Penaeus vannamei</name>
    <name type="common">Whiteleg shrimp</name>
    <name type="synonym">Litopenaeus vannamei</name>
    <dbReference type="NCBI Taxonomy" id="6689"/>
    <lineage>
        <taxon>Eukaryota</taxon>
        <taxon>Metazoa</taxon>
        <taxon>Ecdysozoa</taxon>
        <taxon>Arthropoda</taxon>
        <taxon>Crustacea</taxon>
        <taxon>Multicrustacea</taxon>
        <taxon>Malacostraca</taxon>
        <taxon>Eumalacostraca</taxon>
        <taxon>Eucarida</taxon>
        <taxon>Decapoda</taxon>
        <taxon>Dendrobranchiata</taxon>
        <taxon>Penaeoidea</taxon>
        <taxon>Penaeidae</taxon>
        <taxon>Penaeus</taxon>
    </lineage>
</organism>
<feature type="region of interest" description="Disordered" evidence="1">
    <location>
        <begin position="1"/>
        <end position="35"/>
    </location>
</feature>
<dbReference type="EMBL" id="QCYY01002315">
    <property type="protein sequence ID" value="ROT71281.1"/>
    <property type="molecule type" value="Genomic_DNA"/>
</dbReference>
<feature type="compositionally biased region" description="Low complexity" evidence="1">
    <location>
        <begin position="360"/>
        <end position="369"/>
    </location>
</feature>
<gene>
    <name evidence="2" type="ORF">C7M84_010386</name>
</gene>
<name>A0A423T4B3_PENVA</name>
<feature type="region of interest" description="Disordered" evidence="1">
    <location>
        <begin position="103"/>
        <end position="124"/>
    </location>
</feature>
<evidence type="ECO:0000313" key="3">
    <source>
        <dbReference type="Proteomes" id="UP000283509"/>
    </source>
</evidence>
<reference evidence="2 3" key="2">
    <citation type="submission" date="2019-01" db="EMBL/GenBank/DDBJ databases">
        <title>The decoding of complex shrimp genome reveals the adaptation for benthos swimmer, frequently molting mechanism and breeding impact on genome.</title>
        <authorList>
            <person name="Sun Y."/>
            <person name="Gao Y."/>
            <person name="Yu Y."/>
        </authorList>
    </citation>
    <scope>NUCLEOTIDE SEQUENCE [LARGE SCALE GENOMIC DNA]</scope>
    <source>
        <tissue evidence="2">Muscle</tissue>
    </source>
</reference>
<reference evidence="2 3" key="1">
    <citation type="submission" date="2018-04" db="EMBL/GenBank/DDBJ databases">
        <authorList>
            <person name="Zhang X."/>
            <person name="Yuan J."/>
            <person name="Li F."/>
            <person name="Xiang J."/>
        </authorList>
    </citation>
    <scope>NUCLEOTIDE SEQUENCE [LARGE SCALE GENOMIC DNA]</scope>
    <source>
        <tissue evidence="2">Muscle</tissue>
    </source>
</reference>